<gene>
    <name evidence="1" type="ORF">MKW98_013754</name>
</gene>
<comment type="caution">
    <text evidence="1">The sequence shown here is derived from an EMBL/GenBank/DDBJ whole genome shotgun (WGS) entry which is preliminary data.</text>
</comment>
<proteinExistence type="predicted"/>
<keyword evidence="2" id="KW-1185">Reference proteome</keyword>
<evidence type="ECO:0000313" key="1">
    <source>
        <dbReference type="EMBL" id="KAI3874093.1"/>
    </source>
</evidence>
<protein>
    <submittedName>
        <fullName evidence="1">Uncharacterized protein</fullName>
    </submittedName>
</protein>
<dbReference type="Proteomes" id="UP001202328">
    <property type="component" value="Unassembled WGS sequence"/>
</dbReference>
<sequence>MQSGKTCRWYKGKEVLDLFKHIPLEKLKATIQRVVQVYNKCLEARRSCASPACKIGDERYDTAWILKCVLF</sequence>
<evidence type="ECO:0000313" key="2">
    <source>
        <dbReference type="Proteomes" id="UP001202328"/>
    </source>
</evidence>
<accession>A0AAD4S8I7</accession>
<name>A0AAD4S8I7_9MAGN</name>
<reference evidence="1" key="1">
    <citation type="submission" date="2022-04" db="EMBL/GenBank/DDBJ databases">
        <title>A functionally conserved STORR gene fusion in Papaver species that diverged 16.8 million years ago.</title>
        <authorList>
            <person name="Catania T."/>
        </authorList>
    </citation>
    <scope>NUCLEOTIDE SEQUENCE</scope>
    <source>
        <strain evidence="1">S-188037</strain>
    </source>
</reference>
<dbReference type="AlphaFoldDB" id="A0AAD4S8I7"/>
<dbReference type="EMBL" id="JAJJMB010012696">
    <property type="protein sequence ID" value="KAI3874093.1"/>
    <property type="molecule type" value="Genomic_DNA"/>
</dbReference>
<organism evidence="1 2">
    <name type="scientific">Papaver atlanticum</name>
    <dbReference type="NCBI Taxonomy" id="357466"/>
    <lineage>
        <taxon>Eukaryota</taxon>
        <taxon>Viridiplantae</taxon>
        <taxon>Streptophyta</taxon>
        <taxon>Embryophyta</taxon>
        <taxon>Tracheophyta</taxon>
        <taxon>Spermatophyta</taxon>
        <taxon>Magnoliopsida</taxon>
        <taxon>Ranunculales</taxon>
        <taxon>Papaveraceae</taxon>
        <taxon>Papaveroideae</taxon>
        <taxon>Papaver</taxon>
    </lineage>
</organism>